<organism evidence="1 2">
    <name type="scientific">Rhododendron molle</name>
    <name type="common">Chinese azalea</name>
    <name type="synonym">Azalea mollis</name>
    <dbReference type="NCBI Taxonomy" id="49168"/>
    <lineage>
        <taxon>Eukaryota</taxon>
        <taxon>Viridiplantae</taxon>
        <taxon>Streptophyta</taxon>
        <taxon>Embryophyta</taxon>
        <taxon>Tracheophyta</taxon>
        <taxon>Spermatophyta</taxon>
        <taxon>Magnoliopsida</taxon>
        <taxon>eudicotyledons</taxon>
        <taxon>Gunneridae</taxon>
        <taxon>Pentapetalae</taxon>
        <taxon>asterids</taxon>
        <taxon>Ericales</taxon>
        <taxon>Ericaceae</taxon>
        <taxon>Ericoideae</taxon>
        <taxon>Rhodoreae</taxon>
        <taxon>Rhododendron</taxon>
    </lineage>
</organism>
<proteinExistence type="predicted"/>
<keyword evidence="2" id="KW-1185">Reference proteome</keyword>
<accession>A0ACC0Q676</accession>
<gene>
    <name evidence="1" type="ORF">RHMOL_Rhmol01G0226100</name>
</gene>
<evidence type="ECO:0000313" key="2">
    <source>
        <dbReference type="Proteomes" id="UP001062846"/>
    </source>
</evidence>
<sequence>MFRGFEIISFPRMLVPCLIMYGHILTLRFRTISTVQGSDTLKQSEEHKRKATAERFGLAQSVTADEEAKKKARLSRFGAVLAVPKANAQDEDKKKARALRSTMLIVCHH</sequence>
<dbReference type="Proteomes" id="UP001062846">
    <property type="component" value="Chromosome 1"/>
</dbReference>
<reference evidence="1" key="1">
    <citation type="submission" date="2022-02" db="EMBL/GenBank/DDBJ databases">
        <title>Plant Genome Project.</title>
        <authorList>
            <person name="Zhang R.-G."/>
        </authorList>
    </citation>
    <scope>NUCLEOTIDE SEQUENCE</scope>
    <source>
        <strain evidence="1">AT1</strain>
    </source>
</reference>
<name>A0ACC0Q676_RHOML</name>
<comment type="caution">
    <text evidence="1">The sequence shown here is derived from an EMBL/GenBank/DDBJ whole genome shotgun (WGS) entry which is preliminary data.</text>
</comment>
<protein>
    <submittedName>
        <fullName evidence="1">Uncharacterized protein</fullName>
    </submittedName>
</protein>
<evidence type="ECO:0000313" key="1">
    <source>
        <dbReference type="EMBL" id="KAI8572769.1"/>
    </source>
</evidence>
<dbReference type="EMBL" id="CM046388">
    <property type="protein sequence ID" value="KAI8572769.1"/>
    <property type="molecule type" value="Genomic_DNA"/>
</dbReference>